<comment type="pathway">
    <text evidence="1">Cofactor biosynthesis; coenzyme A biosynthesis.</text>
</comment>
<dbReference type="Pfam" id="PF01467">
    <property type="entry name" value="CTP_transf_like"/>
    <property type="match status" value="1"/>
</dbReference>
<dbReference type="FunFam" id="3.40.50.620:FF:000089">
    <property type="entry name" value="Bifunctional coenzyme A synthase"/>
    <property type="match status" value="1"/>
</dbReference>
<dbReference type="NCBIfam" id="TIGR00125">
    <property type="entry name" value="cyt_tran_rel"/>
    <property type="match status" value="1"/>
</dbReference>
<evidence type="ECO:0000256" key="1">
    <source>
        <dbReference type="ARBA" id="ARBA00004724"/>
    </source>
</evidence>
<dbReference type="PANTHER" id="PTHR10695">
    <property type="entry name" value="DEPHOSPHO-COA KINASE-RELATED"/>
    <property type="match status" value="1"/>
</dbReference>
<dbReference type="EMBL" id="EF086508">
    <property type="protein sequence ID" value="ABK25768.1"/>
    <property type="molecule type" value="mRNA"/>
</dbReference>
<sequence>MDANASLQPESLPNSYDAVVLGGTFDRLHDGHRRLLKAAAELARVRVVVGVCTGPMLENKELAHLIEPVEKRIKAIENYIKSIKPGLVVQAEPITDPYGPSIVDEDLEAIVVSKETLAGGLSVNKRRAERGLSQLKVEVVNLVFEAGNGEKLSSTALRQLDAFEAGNGEKLGSTALRQLDAFEQTENECVVSLK</sequence>
<reference evidence="3" key="1">
    <citation type="journal article" date="2008" name="BMC Genomics">
        <title>A conifer genomics resource of 200,000 spruce (Picea spp.) ESTs and 6,464 high-quality, sequence-finished full-length cDNAs for Sitka spruce (Picea sitchensis).</title>
        <authorList>
            <person name="Ralph S.G."/>
            <person name="Chun H.J."/>
            <person name="Kolosova N."/>
            <person name="Cooper D."/>
            <person name="Oddy C."/>
            <person name="Ritland C.E."/>
            <person name="Kirkpatrick R."/>
            <person name="Moore R."/>
            <person name="Barber S."/>
            <person name="Holt R.A."/>
            <person name="Jones S.J."/>
            <person name="Marra M.A."/>
            <person name="Douglas C.J."/>
            <person name="Ritland K."/>
            <person name="Bohlmann J."/>
        </authorList>
    </citation>
    <scope>NUCLEOTIDE SEQUENCE</scope>
    <source>
        <tissue evidence="3">Green portion of the leader tissue</tissue>
    </source>
</reference>
<name>A9NYQ7_PICSI</name>
<accession>A9NYQ7</accession>
<protein>
    <recommendedName>
        <fullName evidence="2">Cytidyltransferase-like domain-containing protein</fullName>
    </recommendedName>
</protein>
<dbReference type="SUPFAM" id="SSF52374">
    <property type="entry name" value="Nucleotidylyl transferase"/>
    <property type="match status" value="1"/>
</dbReference>
<dbReference type="CDD" id="cd02164">
    <property type="entry name" value="PPAT_CoAS"/>
    <property type="match status" value="1"/>
</dbReference>
<evidence type="ECO:0000313" key="3">
    <source>
        <dbReference type="EMBL" id="ABK25768.1"/>
    </source>
</evidence>
<dbReference type="GO" id="GO:0015937">
    <property type="term" value="P:coenzyme A biosynthetic process"/>
    <property type="evidence" value="ECO:0007669"/>
    <property type="project" value="TreeGrafter"/>
</dbReference>
<dbReference type="AlphaFoldDB" id="A9NYQ7"/>
<dbReference type="InterPro" id="IPR004821">
    <property type="entry name" value="Cyt_trans-like"/>
</dbReference>
<dbReference type="Gene3D" id="3.40.50.620">
    <property type="entry name" value="HUPs"/>
    <property type="match status" value="1"/>
</dbReference>
<evidence type="ECO:0000259" key="2">
    <source>
        <dbReference type="Pfam" id="PF01467"/>
    </source>
</evidence>
<dbReference type="NCBIfam" id="NF001985">
    <property type="entry name" value="PRK00777.1"/>
    <property type="match status" value="1"/>
</dbReference>
<dbReference type="GO" id="GO:0004140">
    <property type="term" value="F:dephospho-CoA kinase activity"/>
    <property type="evidence" value="ECO:0007669"/>
    <property type="project" value="TreeGrafter"/>
</dbReference>
<feature type="domain" description="Cytidyltransferase-like" evidence="2">
    <location>
        <begin position="20"/>
        <end position="159"/>
    </location>
</feature>
<dbReference type="GO" id="GO:0004595">
    <property type="term" value="F:pantetheine-phosphate adenylyltransferase activity"/>
    <property type="evidence" value="ECO:0007669"/>
    <property type="project" value="TreeGrafter"/>
</dbReference>
<organism evidence="3">
    <name type="scientific">Picea sitchensis</name>
    <name type="common">Sitka spruce</name>
    <name type="synonym">Pinus sitchensis</name>
    <dbReference type="NCBI Taxonomy" id="3332"/>
    <lineage>
        <taxon>Eukaryota</taxon>
        <taxon>Viridiplantae</taxon>
        <taxon>Streptophyta</taxon>
        <taxon>Embryophyta</taxon>
        <taxon>Tracheophyta</taxon>
        <taxon>Spermatophyta</taxon>
        <taxon>Pinopsida</taxon>
        <taxon>Pinidae</taxon>
        <taxon>Conifers I</taxon>
        <taxon>Pinales</taxon>
        <taxon>Pinaceae</taxon>
        <taxon>Picea</taxon>
    </lineage>
</organism>
<dbReference type="PANTHER" id="PTHR10695:SF46">
    <property type="entry name" value="BIFUNCTIONAL COENZYME A SYNTHASE-RELATED"/>
    <property type="match status" value="1"/>
</dbReference>
<dbReference type="OMA" id="PIHNGHR"/>
<proteinExistence type="evidence at transcript level"/>
<dbReference type="InterPro" id="IPR014729">
    <property type="entry name" value="Rossmann-like_a/b/a_fold"/>
</dbReference>